<feature type="region of interest" description="Disordered" evidence="1">
    <location>
        <begin position="13"/>
        <end position="50"/>
    </location>
</feature>
<evidence type="ECO:0000313" key="2">
    <source>
        <dbReference type="EMBL" id="GBM83956.1"/>
    </source>
</evidence>
<feature type="compositionally biased region" description="Basic and acidic residues" evidence="1">
    <location>
        <begin position="129"/>
        <end position="141"/>
    </location>
</feature>
<reference evidence="2 3" key="1">
    <citation type="journal article" date="2019" name="Sci. Rep.">
        <title>Orb-weaving spider Araneus ventricosus genome elucidates the spidroin gene catalogue.</title>
        <authorList>
            <person name="Kono N."/>
            <person name="Nakamura H."/>
            <person name="Ohtoshi R."/>
            <person name="Moran D.A.P."/>
            <person name="Shinohara A."/>
            <person name="Yoshida Y."/>
            <person name="Fujiwara M."/>
            <person name="Mori M."/>
            <person name="Tomita M."/>
            <person name="Arakawa K."/>
        </authorList>
    </citation>
    <scope>NUCLEOTIDE SEQUENCE [LARGE SCALE GENOMIC DNA]</scope>
</reference>
<accession>A0A4Y2J488</accession>
<gene>
    <name evidence="2" type="ORF">AVEN_100091_1</name>
</gene>
<proteinExistence type="predicted"/>
<evidence type="ECO:0000256" key="1">
    <source>
        <dbReference type="SAM" id="MobiDB-lite"/>
    </source>
</evidence>
<keyword evidence="3" id="KW-1185">Reference proteome</keyword>
<feature type="compositionally biased region" description="Polar residues" evidence="1">
    <location>
        <begin position="34"/>
        <end position="45"/>
    </location>
</feature>
<comment type="caution">
    <text evidence="2">The sequence shown here is derived from an EMBL/GenBank/DDBJ whole genome shotgun (WGS) entry which is preliminary data.</text>
</comment>
<feature type="region of interest" description="Disordered" evidence="1">
    <location>
        <begin position="108"/>
        <end position="141"/>
    </location>
</feature>
<dbReference type="AlphaFoldDB" id="A0A4Y2J488"/>
<organism evidence="2 3">
    <name type="scientific">Araneus ventricosus</name>
    <name type="common">Orbweaver spider</name>
    <name type="synonym">Epeira ventricosa</name>
    <dbReference type="NCBI Taxonomy" id="182803"/>
    <lineage>
        <taxon>Eukaryota</taxon>
        <taxon>Metazoa</taxon>
        <taxon>Ecdysozoa</taxon>
        <taxon>Arthropoda</taxon>
        <taxon>Chelicerata</taxon>
        <taxon>Arachnida</taxon>
        <taxon>Araneae</taxon>
        <taxon>Araneomorphae</taxon>
        <taxon>Entelegynae</taxon>
        <taxon>Araneoidea</taxon>
        <taxon>Araneidae</taxon>
        <taxon>Araneus</taxon>
    </lineage>
</organism>
<dbReference type="EMBL" id="BGPR01003122">
    <property type="protein sequence ID" value="GBM83956.1"/>
    <property type="molecule type" value="Genomic_DNA"/>
</dbReference>
<feature type="compositionally biased region" description="Basic residues" evidence="1">
    <location>
        <begin position="14"/>
        <end position="31"/>
    </location>
</feature>
<protein>
    <submittedName>
        <fullName evidence="2">Uncharacterized protein</fullName>
    </submittedName>
</protein>
<dbReference type="Proteomes" id="UP000499080">
    <property type="component" value="Unassembled WGS sequence"/>
</dbReference>
<evidence type="ECO:0000313" key="3">
    <source>
        <dbReference type="Proteomes" id="UP000499080"/>
    </source>
</evidence>
<sequence>MLLEEQTIFCGSRNQRKQRVSQTPRRVHGKGVKGSSTSPTPNSSAFPFPRNKVMVRNSRRWGWTTLLNDHKRSISIEEGASRSTPSCHVTSHFLRPLVFVSTTLVRLSRRPPSQPPPLPDGHMGVSSRHSIERDLLEGKTF</sequence>
<name>A0A4Y2J488_ARAVE</name>